<protein>
    <submittedName>
        <fullName evidence="2">Uncharacterized protein</fullName>
    </submittedName>
</protein>
<proteinExistence type="predicted"/>
<evidence type="ECO:0000256" key="1">
    <source>
        <dbReference type="SAM" id="MobiDB-lite"/>
    </source>
</evidence>
<evidence type="ECO:0000313" key="2">
    <source>
        <dbReference type="EMBL" id="ORY26680.1"/>
    </source>
</evidence>
<feature type="compositionally biased region" description="Polar residues" evidence="1">
    <location>
        <begin position="317"/>
        <end position="329"/>
    </location>
</feature>
<feature type="compositionally biased region" description="Acidic residues" evidence="1">
    <location>
        <begin position="297"/>
        <end position="311"/>
    </location>
</feature>
<organism evidence="2 3">
    <name type="scientific">Naematelia encephala</name>
    <dbReference type="NCBI Taxonomy" id="71784"/>
    <lineage>
        <taxon>Eukaryota</taxon>
        <taxon>Fungi</taxon>
        <taxon>Dikarya</taxon>
        <taxon>Basidiomycota</taxon>
        <taxon>Agaricomycotina</taxon>
        <taxon>Tremellomycetes</taxon>
        <taxon>Tremellales</taxon>
        <taxon>Naemateliaceae</taxon>
        <taxon>Naematelia</taxon>
    </lineage>
</organism>
<comment type="caution">
    <text evidence="2">The sequence shown here is derived from an EMBL/GenBank/DDBJ whole genome shotgun (WGS) entry which is preliminary data.</text>
</comment>
<sequence length="329" mass="37484">MSAQPTTADDSAFLEYAAWLQPTARERSKRIMTRTLRTNVNGQSALDVCLIRSNQESVTIEVNRIDVYQTERGFRRSNRPTFIIFTPAIRSTEPTEQRIDSWFSRVRSNFVKHRGSATTSPSSSSPKESNSSSLSQTREGNSCSTRERNSCSDPPSPDEVVTVVKKAFVEVTWSTQEDDLEQSEALTQLDDALTDIRHLLRPNQVETTLWRLSGQDKDTELTVQGHITEKEWQVRARDLRRAKLEVVSALNRYIEDWSRGEHGEFWLDPRTTFRRTPGTLPPSMMPQPPVNVPMLGYDDDPQENDDSDDEGLPMMTHRTTMTATKNVCQ</sequence>
<feature type="compositionally biased region" description="Low complexity" evidence="1">
    <location>
        <begin position="116"/>
        <end position="135"/>
    </location>
</feature>
<accession>A0A1Y2AWL0</accession>
<gene>
    <name evidence="2" type="ORF">BCR39DRAFT_560414</name>
</gene>
<keyword evidence="3" id="KW-1185">Reference proteome</keyword>
<dbReference type="InParanoid" id="A0A1Y2AWL0"/>
<reference evidence="2 3" key="1">
    <citation type="submission" date="2016-07" db="EMBL/GenBank/DDBJ databases">
        <title>Pervasive Adenine N6-methylation of Active Genes in Fungi.</title>
        <authorList>
            <consortium name="DOE Joint Genome Institute"/>
            <person name="Mondo S.J."/>
            <person name="Dannebaum R.O."/>
            <person name="Kuo R.C."/>
            <person name="Labutti K."/>
            <person name="Haridas S."/>
            <person name="Kuo A."/>
            <person name="Salamov A."/>
            <person name="Ahrendt S.R."/>
            <person name="Lipzen A."/>
            <person name="Sullivan W."/>
            <person name="Andreopoulos W.B."/>
            <person name="Clum A."/>
            <person name="Lindquist E."/>
            <person name="Daum C."/>
            <person name="Ramamoorthy G.K."/>
            <person name="Gryganskyi A."/>
            <person name="Culley D."/>
            <person name="Magnuson J.K."/>
            <person name="James T.Y."/>
            <person name="O'Malley M.A."/>
            <person name="Stajich J.E."/>
            <person name="Spatafora J.W."/>
            <person name="Visel A."/>
            <person name="Grigoriev I.V."/>
        </authorList>
    </citation>
    <scope>NUCLEOTIDE SEQUENCE [LARGE SCALE GENOMIC DNA]</scope>
    <source>
        <strain evidence="2 3">68-887.2</strain>
    </source>
</reference>
<dbReference type="AlphaFoldDB" id="A0A1Y2AWL0"/>
<evidence type="ECO:0000313" key="3">
    <source>
        <dbReference type="Proteomes" id="UP000193986"/>
    </source>
</evidence>
<name>A0A1Y2AWL0_9TREE</name>
<dbReference type="Proteomes" id="UP000193986">
    <property type="component" value="Unassembled WGS sequence"/>
</dbReference>
<feature type="region of interest" description="Disordered" evidence="1">
    <location>
        <begin position="297"/>
        <end position="329"/>
    </location>
</feature>
<feature type="region of interest" description="Disordered" evidence="1">
    <location>
        <begin position="113"/>
        <end position="158"/>
    </location>
</feature>
<dbReference type="EMBL" id="MCFC01000045">
    <property type="protein sequence ID" value="ORY26680.1"/>
    <property type="molecule type" value="Genomic_DNA"/>
</dbReference>